<dbReference type="Proteomes" id="UP001078443">
    <property type="component" value="Unassembled WGS sequence"/>
</dbReference>
<comment type="caution">
    <text evidence="12">The sequence shown here is derived from an EMBL/GenBank/DDBJ whole genome shotgun (WGS) entry which is preliminary data.</text>
</comment>
<dbReference type="PIRSF" id="PIRSF000513">
    <property type="entry name" value="Thz_kinase"/>
    <property type="match status" value="1"/>
</dbReference>
<keyword evidence="13" id="KW-1185">Reference proteome</keyword>
<evidence type="ECO:0000256" key="5">
    <source>
        <dbReference type="ARBA" id="ARBA00022723"/>
    </source>
</evidence>
<dbReference type="HAMAP" id="MF_00228">
    <property type="entry name" value="Thz_kinase"/>
    <property type="match status" value="1"/>
</dbReference>
<dbReference type="Pfam" id="PF02110">
    <property type="entry name" value="HK"/>
    <property type="match status" value="1"/>
</dbReference>
<evidence type="ECO:0000256" key="11">
    <source>
        <dbReference type="HAMAP-Rule" id="MF_00228"/>
    </source>
</evidence>
<comment type="pathway">
    <text evidence="3 11">Cofactor biosynthesis; thiamine diphosphate biosynthesis; 4-methyl-5-(2-phosphoethyl)-thiazole from 5-(2-hydroxyethyl)-4-methylthiazole: step 1/1.</text>
</comment>
<dbReference type="EMBL" id="JAPQER010000002">
    <property type="protein sequence ID" value="MCY6484092.1"/>
    <property type="molecule type" value="Genomic_DNA"/>
</dbReference>
<feature type="binding site" evidence="11">
    <location>
        <position position="41"/>
    </location>
    <ligand>
        <name>substrate</name>
    </ligand>
</feature>
<accession>A0ABT4CZ37</accession>
<evidence type="ECO:0000256" key="4">
    <source>
        <dbReference type="ARBA" id="ARBA00022679"/>
    </source>
</evidence>
<keyword evidence="9 11" id="KW-0460">Magnesium</keyword>
<proteinExistence type="inferred from homology"/>
<feature type="binding site" evidence="11">
    <location>
        <position position="195"/>
    </location>
    <ligand>
        <name>substrate</name>
    </ligand>
</feature>
<dbReference type="NCBIfam" id="NF006830">
    <property type="entry name" value="PRK09355.1"/>
    <property type="match status" value="1"/>
</dbReference>
<keyword evidence="8 11" id="KW-0067">ATP-binding</keyword>
<keyword evidence="10 11" id="KW-0784">Thiamine biosynthesis</keyword>
<organism evidence="12 13">
    <name type="scientific">Clostridium aestuarii</name>
    <dbReference type="NCBI Taxonomy" id="338193"/>
    <lineage>
        <taxon>Bacteria</taxon>
        <taxon>Bacillati</taxon>
        <taxon>Bacillota</taxon>
        <taxon>Clostridia</taxon>
        <taxon>Eubacteriales</taxon>
        <taxon>Clostridiaceae</taxon>
        <taxon>Clostridium</taxon>
    </lineage>
</organism>
<evidence type="ECO:0000256" key="3">
    <source>
        <dbReference type="ARBA" id="ARBA00004868"/>
    </source>
</evidence>
<dbReference type="CDD" id="cd01170">
    <property type="entry name" value="THZ_kinase"/>
    <property type="match status" value="1"/>
</dbReference>
<dbReference type="InterPro" id="IPR029056">
    <property type="entry name" value="Ribokinase-like"/>
</dbReference>
<keyword evidence="4 11" id="KW-0808">Transferase</keyword>
<evidence type="ECO:0000256" key="2">
    <source>
        <dbReference type="ARBA" id="ARBA00001946"/>
    </source>
</evidence>
<comment type="catalytic activity">
    <reaction evidence="1 11">
        <text>5-(2-hydroxyethyl)-4-methylthiazole + ATP = 4-methyl-5-(2-phosphooxyethyl)-thiazole + ADP + H(+)</text>
        <dbReference type="Rhea" id="RHEA:24212"/>
        <dbReference type="ChEBI" id="CHEBI:15378"/>
        <dbReference type="ChEBI" id="CHEBI:17957"/>
        <dbReference type="ChEBI" id="CHEBI:30616"/>
        <dbReference type="ChEBI" id="CHEBI:58296"/>
        <dbReference type="ChEBI" id="CHEBI:456216"/>
        <dbReference type="EC" id="2.7.1.50"/>
    </reaction>
</comment>
<dbReference type="RefSeq" id="WP_268040364.1">
    <property type="nucleotide sequence ID" value="NZ_JAPQER010000002.1"/>
</dbReference>
<name>A0ABT4CZ37_9CLOT</name>
<evidence type="ECO:0000256" key="6">
    <source>
        <dbReference type="ARBA" id="ARBA00022741"/>
    </source>
</evidence>
<feature type="binding site" evidence="11">
    <location>
        <position position="115"/>
    </location>
    <ligand>
        <name>ATP</name>
        <dbReference type="ChEBI" id="CHEBI:30616"/>
    </ligand>
</feature>
<evidence type="ECO:0000256" key="10">
    <source>
        <dbReference type="ARBA" id="ARBA00022977"/>
    </source>
</evidence>
<evidence type="ECO:0000256" key="9">
    <source>
        <dbReference type="ARBA" id="ARBA00022842"/>
    </source>
</evidence>
<dbReference type="Gene3D" id="3.40.1190.20">
    <property type="match status" value="1"/>
</dbReference>
<feature type="binding site" evidence="11">
    <location>
        <position position="168"/>
    </location>
    <ligand>
        <name>ATP</name>
        <dbReference type="ChEBI" id="CHEBI:30616"/>
    </ligand>
</feature>
<evidence type="ECO:0000313" key="13">
    <source>
        <dbReference type="Proteomes" id="UP001078443"/>
    </source>
</evidence>
<evidence type="ECO:0000313" key="12">
    <source>
        <dbReference type="EMBL" id="MCY6484092.1"/>
    </source>
</evidence>
<comment type="similarity">
    <text evidence="11">Belongs to the Thz kinase family.</text>
</comment>
<keyword evidence="5 11" id="KW-0479">Metal-binding</keyword>
<comment type="cofactor">
    <cofactor evidence="2 11">
        <name>Mg(2+)</name>
        <dbReference type="ChEBI" id="CHEBI:18420"/>
    </cofactor>
</comment>
<dbReference type="SUPFAM" id="SSF53613">
    <property type="entry name" value="Ribokinase-like"/>
    <property type="match status" value="1"/>
</dbReference>
<protein>
    <recommendedName>
        <fullName evidence="11">Hydroxyethylthiazole kinase</fullName>
        <ecNumber evidence="11">2.7.1.50</ecNumber>
    </recommendedName>
    <alternativeName>
        <fullName evidence="11">4-methyl-5-beta-hydroxyethylthiazole kinase</fullName>
        <shortName evidence="11">TH kinase</shortName>
        <shortName evidence="11">Thz kinase</shortName>
    </alternativeName>
</protein>
<dbReference type="EC" id="2.7.1.50" evidence="11"/>
<keyword evidence="6 11" id="KW-0547">Nucleotide-binding</keyword>
<sequence>MFESIFQNIRNSKPIVHCITNFVTVNDCANIILAGGGSPTMAHHKDEVEEITQNSQSLVLNMGNVHEVSSMILAGEKSNSLKHPVVLDPVGIGASKLRNETFINLSENIKFSVIRGNISEIKAIANGKGITKGVDANEKDKVTEENLKETVEMAKMMSKKLGSIIAISGSIDIVSDKEKTYIIRNGHPIMAKITGTGCMSTALIGTFCGANKDNILEATACAVATMGISGDIAFKKMKIFEGGTMMFRMFLIDSISNMTLDIINGGINIEEI</sequence>
<reference evidence="12" key="1">
    <citation type="submission" date="2022-12" db="EMBL/GenBank/DDBJ databases">
        <authorList>
            <person name="Wang J."/>
        </authorList>
    </citation>
    <scope>NUCLEOTIDE SEQUENCE</scope>
    <source>
        <strain evidence="12">HY-45-18</strain>
    </source>
</reference>
<dbReference type="GO" id="GO:0004417">
    <property type="term" value="F:hydroxyethylthiazole kinase activity"/>
    <property type="evidence" value="ECO:0007669"/>
    <property type="project" value="UniProtKB-EC"/>
</dbReference>
<evidence type="ECO:0000256" key="1">
    <source>
        <dbReference type="ARBA" id="ARBA00001771"/>
    </source>
</evidence>
<dbReference type="InterPro" id="IPR000417">
    <property type="entry name" value="Hyethyz_kinase"/>
</dbReference>
<evidence type="ECO:0000256" key="8">
    <source>
        <dbReference type="ARBA" id="ARBA00022840"/>
    </source>
</evidence>
<keyword evidence="7 11" id="KW-0418">Kinase</keyword>
<gene>
    <name evidence="11 12" type="primary">thiM</name>
    <name evidence="12" type="ORF">OW763_06965</name>
</gene>
<dbReference type="PRINTS" id="PR01099">
    <property type="entry name" value="HYETHTZKNASE"/>
</dbReference>
<evidence type="ECO:0000256" key="7">
    <source>
        <dbReference type="ARBA" id="ARBA00022777"/>
    </source>
</evidence>
<comment type="function">
    <text evidence="11">Catalyzes the phosphorylation of the hydroxyl group of 4-methyl-5-beta-hydroxyethylthiazole (THZ).</text>
</comment>